<dbReference type="STRING" id="1392247.A0A3N4KXS6"/>
<name>A0A3N4KXS6_9PEZI</name>
<proteinExistence type="predicted"/>
<dbReference type="OrthoDB" id="543156at2759"/>
<dbReference type="AlphaFoldDB" id="A0A3N4KXS6"/>
<dbReference type="Pfam" id="PF01965">
    <property type="entry name" value="DJ-1_PfpI"/>
    <property type="match status" value="1"/>
</dbReference>
<sequence length="331" mass="37635">MTASSALAYHDFGSDAGYDADRPLSALETLEALSRDYSYGYDDDYEQDLDWDRDYMEKDHKYKGKDYKYKDRGYISRRYRNRRLSRPYSDDRNGAPKKPTKFGIVVYPGFQALDVFGPLDILNTLSESVKMDLTIISKTWQPVSTKGPEMKNIWNAGSSFSQQIWPTATFSTTSKDLEVLIVPGGIGAFKIDQEYIDFIKGTYPKLKYLITVGTGSGIVARTGVLDGKKATSSKAIWNWSVQQGKKVHWQRKARWTVDGKIWSSSGKAAGMDMTFAFVNEVFGGKNSTNVANLLEYPRNRRADFDPYSNVWRTTKSNGTMTRKDKMRNNFL</sequence>
<dbReference type="PANTHER" id="PTHR43130">
    <property type="entry name" value="ARAC-FAMILY TRANSCRIPTIONAL REGULATOR"/>
    <property type="match status" value="1"/>
</dbReference>
<protein>
    <submittedName>
        <fullName evidence="2">Class I glutamine amidotransferase-like protein</fullName>
    </submittedName>
</protein>
<keyword evidence="2" id="KW-0808">Transferase</keyword>
<dbReference type="Gene3D" id="3.40.50.880">
    <property type="match status" value="1"/>
</dbReference>
<dbReference type="Proteomes" id="UP000277580">
    <property type="component" value="Unassembled WGS sequence"/>
</dbReference>
<dbReference type="PANTHER" id="PTHR43130:SF15">
    <property type="entry name" value="THIJ_PFPI FAMILY PROTEIN (AFU_ORTHOLOGUE AFUA_5G14240)"/>
    <property type="match status" value="1"/>
</dbReference>
<accession>A0A3N4KXS6</accession>
<keyword evidence="2" id="KW-0315">Glutamine amidotransferase</keyword>
<organism evidence="2 3">
    <name type="scientific">Morchella conica CCBAS932</name>
    <dbReference type="NCBI Taxonomy" id="1392247"/>
    <lineage>
        <taxon>Eukaryota</taxon>
        <taxon>Fungi</taxon>
        <taxon>Dikarya</taxon>
        <taxon>Ascomycota</taxon>
        <taxon>Pezizomycotina</taxon>
        <taxon>Pezizomycetes</taxon>
        <taxon>Pezizales</taxon>
        <taxon>Morchellaceae</taxon>
        <taxon>Morchella</taxon>
    </lineage>
</organism>
<evidence type="ECO:0000313" key="2">
    <source>
        <dbReference type="EMBL" id="RPB13141.1"/>
    </source>
</evidence>
<gene>
    <name evidence="2" type="ORF">P167DRAFT_535192</name>
</gene>
<dbReference type="InterPro" id="IPR052158">
    <property type="entry name" value="INH-QAR"/>
</dbReference>
<dbReference type="EMBL" id="ML119124">
    <property type="protein sequence ID" value="RPB13141.1"/>
    <property type="molecule type" value="Genomic_DNA"/>
</dbReference>
<dbReference type="InterPro" id="IPR029062">
    <property type="entry name" value="Class_I_gatase-like"/>
</dbReference>
<evidence type="ECO:0000259" key="1">
    <source>
        <dbReference type="Pfam" id="PF01965"/>
    </source>
</evidence>
<feature type="domain" description="DJ-1/PfpI" evidence="1">
    <location>
        <begin position="104"/>
        <end position="279"/>
    </location>
</feature>
<evidence type="ECO:0000313" key="3">
    <source>
        <dbReference type="Proteomes" id="UP000277580"/>
    </source>
</evidence>
<keyword evidence="3" id="KW-1185">Reference proteome</keyword>
<dbReference type="SUPFAM" id="SSF52317">
    <property type="entry name" value="Class I glutamine amidotransferase-like"/>
    <property type="match status" value="1"/>
</dbReference>
<dbReference type="GO" id="GO:0016740">
    <property type="term" value="F:transferase activity"/>
    <property type="evidence" value="ECO:0007669"/>
    <property type="project" value="UniProtKB-KW"/>
</dbReference>
<dbReference type="InParanoid" id="A0A3N4KXS6"/>
<dbReference type="CDD" id="cd03139">
    <property type="entry name" value="GATase1_PfpI_2"/>
    <property type="match status" value="1"/>
</dbReference>
<reference evidence="2 3" key="1">
    <citation type="journal article" date="2018" name="Nat. Ecol. Evol.">
        <title>Pezizomycetes genomes reveal the molecular basis of ectomycorrhizal truffle lifestyle.</title>
        <authorList>
            <person name="Murat C."/>
            <person name="Payen T."/>
            <person name="Noel B."/>
            <person name="Kuo A."/>
            <person name="Morin E."/>
            <person name="Chen J."/>
            <person name="Kohler A."/>
            <person name="Krizsan K."/>
            <person name="Balestrini R."/>
            <person name="Da Silva C."/>
            <person name="Montanini B."/>
            <person name="Hainaut M."/>
            <person name="Levati E."/>
            <person name="Barry K.W."/>
            <person name="Belfiori B."/>
            <person name="Cichocki N."/>
            <person name="Clum A."/>
            <person name="Dockter R.B."/>
            <person name="Fauchery L."/>
            <person name="Guy J."/>
            <person name="Iotti M."/>
            <person name="Le Tacon F."/>
            <person name="Lindquist E.A."/>
            <person name="Lipzen A."/>
            <person name="Malagnac F."/>
            <person name="Mello A."/>
            <person name="Molinier V."/>
            <person name="Miyauchi S."/>
            <person name="Poulain J."/>
            <person name="Riccioni C."/>
            <person name="Rubini A."/>
            <person name="Sitrit Y."/>
            <person name="Splivallo R."/>
            <person name="Traeger S."/>
            <person name="Wang M."/>
            <person name="Zifcakova L."/>
            <person name="Wipf D."/>
            <person name="Zambonelli A."/>
            <person name="Paolocci F."/>
            <person name="Nowrousian M."/>
            <person name="Ottonello S."/>
            <person name="Baldrian P."/>
            <person name="Spatafora J.W."/>
            <person name="Henrissat B."/>
            <person name="Nagy L.G."/>
            <person name="Aury J.M."/>
            <person name="Wincker P."/>
            <person name="Grigoriev I.V."/>
            <person name="Bonfante P."/>
            <person name="Martin F.M."/>
        </authorList>
    </citation>
    <scope>NUCLEOTIDE SEQUENCE [LARGE SCALE GENOMIC DNA]</scope>
    <source>
        <strain evidence="2 3">CCBAS932</strain>
    </source>
</reference>
<dbReference type="InterPro" id="IPR002818">
    <property type="entry name" value="DJ-1/PfpI"/>
</dbReference>